<name>A0A6N1MNW3_ACILW</name>
<dbReference type="InterPro" id="IPR031982">
    <property type="entry name" value="PilE-like"/>
</dbReference>
<dbReference type="AlphaFoldDB" id="A0A6N1MNW3"/>
<evidence type="ECO:0000313" key="4">
    <source>
        <dbReference type="EMBL" id="QKU20511.1"/>
    </source>
</evidence>
<evidence type="ECO:0000256" key="3">
    <source>
        <dbReference type="SAM" id="Phobius"/>
    </source>
</evidence>
<keyword evidence="1" id="KW-0488">Methylation</keyword>
<dbReference type="NCBIfam" id="TIGR02532">
    <property type="entry name" value="IV_pilin_GFxxxE"/>
    <property type="match status" value="1"/>
</dbReference>
<proteinExistence type="predicted"/>
<organism evidence="4 5">
    <name type="scientific">Acinetobacter lwoffii</name>
    <dbReference type="NCBI Taxonomy" id="28090"/>
    <lineage>
        <taxon>Bacteria</taxon>
        <taxon>Pseudomonadati</taxon>
        <taxon>Pseudomonadota</taxon>
        <taxon>Gammaproteobacteria</taxon>
        <taxon>Moraxellales</taxon>
        <taxon>Moraxellaceae</taxon>
        <taxon>Acinetobacter</taxon>
    </lineage>
</organism>
<evidence type="ECO:0000256" key="1">
    <source>
        <dbReference type="ARBA" id="ARBA00022481"/>
    </source>
</evidence>
<keyword evidence="3" id="KW-0812">Transmembrane</keyword>
<sequence>MKVGKQYGFTLIELMIVVAIIGILAAIAYPSYQEYTRKTKRVDAQAEMVNIAGQLQRYKIVNFKFLKSDGTAIELDDIGRSEQLPPSGTALYNLALSNVTAGTWTLTATPIGAQTGDGHLVLNHRGEKCWTKGSDKNSGSPCMPSATTNWDGH</sequence>
<dbReference type="SUPFAM" id="SSF54523">
    <property type="entry name" value="Pili subunits"/>
    <property type="match status" value="1"/>
</dbReference>
<keyword evidence="3" id="KW-0472">Membrane</keyword>
<dbReference type="Pfam" id="PF16732">
    <property type="entry name" value="ComP_DUS"/>
    <property type="match status" value="1"/>
</dbReference>
<gene>
    <name evidence="4" type="ORF">FOB19_03100</name>
</gene>
<protein>
    <submittedName>
        <fullName evidence="4">Prepilin-type N-terminal cleavage/methylation domain-containing protein</fullName>
    </submittedName>
</protein>
<reference evidence="4 5" key="1">
    <citation type="submission" date="2019-11" db="EMBL/GenBank/DDBJ databases">
        <title>FDA dAtabase for Regulatory Grade micrObial Sequences (FDA-ARGOS): Supporting development and validation of Infectious Disease Dx tests.</title>
        <authorList>
            <person name="Patel R."/>
            <person name="Rucinski S."/>
            <person name="Tallon L."/>
            <person name="Sadzewicz L."/>
            <person name="Vavikolanu K."/>
            <person name="Mehta A."/>
            <person name="Aluvathingal J."/>
            <person name="Nadendla S."/>
            <person name="Nandy P."/>
            <person name="Geyer C."/>
            <person name="Yan Y."/>
            <person name="Sichtig H."/>
        </authorList>
    </citation>
    <scope>NUCLEOTIDE SEQUENCE [LARGE SCALE GENOMIC DNA]</scope>
    <source>
        <strain evidence="4 5">FDAARGOS_557</strain>
    </source>
</reference>
<dbReference type="InterPro" id="IPR045584">
    <property type="entry name" value="Pilin-like"/>
</dbReference>
<accession>A0A6N1MNW3</accession>
<dbReference type="InterPro" id="IPR000983">
    <property type="entry name" value="Bac_GSPG_pilin"/>
</dbReference>
<evidence type="ECO:0000313" key="5">
    <source>
        <dbReference type="Proteomes" id="UP000509126"/>
    </source>
</evidence>
<dbReference type="Gene3D" id="3.30.700.10">
    <property type="entry name" value="Glycoprotein, Type 4 Pilin"/>
    <property type="match status" value="1"/>
</dbReference>
<dbReference type="Pfam" id="PF07963">
    <property type="entry name" value="N_methyl"/>
    <property type="match status" value="1"/>
</dbReference>
<dbReference type="EMBL" id="CP054803">
    <property type="protein sequence ID" value="QKU20511.1"/>
    <property type="molecule type" value="Genomic_DNA"/>
</dbReference>
<dbReference type="PRINTS" id="PR00813">
    <property type="entry name" value="BCTERIALGSPG"/>
</dbReference>
<dbReference type="GO" id="GO:0043683">
    <property type="term" value="P:type IV pilus assembly"/>
    <property type="evidence" value="ECO:0007669"/>
    <property type="project" value="InterPro"/>
</dbReference>
<feature type="compositionally biased region" description="Polar residues" evidence="2">
    <location>
        <begin position="136"/>
        <end position="153"/>
    </location>
</feature>
<feature type="region of interest" description="Disordered" evidence="2">
    <location>
        <begin position="132"/>
        <end position="153"/>
    </location>
</feature>
<feature type="transmembrane region" description="Helical" evidence="3">
    <location>
        <begin position="6"/>
        <end position="32"/>
    </location>
</feature>
<dbReference type="RefSeq" id="WP_174894153.1">
    <property type="nucleotide sequence ID" value="NZ_CP054803.1"/>
</dbReference>
<dbReference type="Proteomes" id="UP000509126">
    <property type="component" value="Chromosome"/>
</dbReference>
<dbReference type="PANTHER" id="PTHR30093:SF47">
    <property type="entry name" value="TYPE IV PILUS NON-CORE MINOR PILIN PILE"/>
    <property type="match status" value="1"/>
</dbReference>
<dbReference type="InterPro" id="IPR012902">
    <property type="entry name" value="N_methyl_site"/>
</dbReference>
<dbReference type="GO" id="GO:0015627">
    <property type="term" value="C:type II protein secretion system complex"/>
    <property type="evidence" value="ECO:0007669"/>
    <property type="project" value="InterPro"/>
</dbReference>
<evidence type="ECO:0000256" key="2">
    <source>
        <dbReference type="SAM" id="MobiDB-lite"/>
    </source>
</evidence>
<dbReference type="GO" id="GO:0015628">
    <property type="term" value="P:protein secretion by the type II secretion system"/>
    <property type="evidence" value="ECO:0007669"/>
    <property type="project" value="InterPro"/>
</dbReference>
<dbReference type="PANTHER" id="PTHR30093">
    <property type="entry name" value="GENERAL SECRETION PATHWAY PROTEIN G"/>
    <property type="match status" value="1"/>
</dbReference>
<keyword evidence="3" id="KW-1133">Transmembrane helix</keyword>